<keyword evidence="2" id="KW-1185">Reference proteome</keyword>
<dbReference type="RefSeq" id="WP_092376272.1">
    <property type="nucleotide sequence ID" value="NZ_LT629797.1"/>
</dbReference>
<organism evidence="1 2">
    <name type="scientific">Pseudomonas sihuiensis</name>
    <dbReference type="NCBI Taxonomy" id="1274359"/>
    <lineage>
        <taxon>Bacteria</taxon>
        <taxon>Pseudomonadati</taxon>
        <taxon>Pseudomonadota</taxon>
        <taxon>Gammaproteobacteria</taxon>
        <taxon>Pseudomonadales</taxon>
        <taxon>Pseudomonadaceae</taxon>
        <taxon>Pseudomonas</taxon>
    </lineage>
</organism>
<protein>
    <submittedName>
        <fullName evidence="1">Uncharacterized protein</fullName>
    </submittedName>
</protein>
<proteinExistence type="predicted"/>
<gene>
    <name evidence="1" type="ORF">SAMN05216363_1909</name>
</gene>
<name>A0A1H2LNU0_9PSED</name>
<accession>A0A1H2LNU0</accession>
<sequence length="116" mass="12614">MRAPNVIPLSAKIAAEISIQHALPMCTVLTPDLADKLRALNDMTRRLRAVGVRIEAASPLDGKIFINAEDSDQLAASFRSEWRSPSWSTKGVHTINSVRLGGCYVCWLTPAKGLPS</sequence>
<dbReference type="Proteomes" id="UP000198675">
    <property type="component" value="Chromosome I"/>
</dbReference>
<evidence type="ECO:0000313" key="1">
    <source>
        <dbReference type="EMBL" id="SDU82425.1"/>
    </source>
</evidence>
<reference evidence="2" key="1">
    <citation type="submission" date="2016-10" db="EMBL/GenBank/DDBJ databases">
        <authorList>
            <person name="Varghese N."/>
            <person name="Submissions S."/>
        </authorList>
    </citation>
    <scope>NUCLEOTIDE SEQUENCE [LARGE SCALE GENOMIC DNA]</scope>
    <source>
        <strain evidence="2">KCTC 32246</strain>
    </source>
</reference>
<evidence type="ECO:0000313" key="2">
    <source>
        <dbReference type="Proteomes" id="UP000198675"/>
    </source>
</evidence>
<dbReference type="EMBL" id="LT629797">
    <property type="protein sequence ID" value="SDU82425.1"/>
    <property type="molecule type" value="Genomic_DNA"/>
</dbReference>
<dbReference type="AlphaFoldDB" id="A0A1H2LNU0"/>